<proteinExistence type="predicted"/>
<dbReference type="AlphaFoldDB" id="A0A3B0W684"/>
<evidence type="ECO:0000256" key="5">
    <source>
        <dbReference type="ARBA" id="ARBA00022840"/>
    </source>
</evidence>
<keyword evidence="6" id="KW-0902">Two-component regulatory system</keyword>
<dbReference type="InterPro" id="IPR005467">
    <property type="entry name" value="His_kinase_dom"/>
</dbReference>
<dbReference type="Gene3D" id="3.30.565.10">
    <property type="entry name" value="Histidine kinase-like ATPase, C-terminal domain"/>
    <property type="match status" value="1"/>
</dbReference>
<dbReference type="EMBL" id="UOFC01000168">
    <property type="protein sequence ID" value="VAW47853.1"/>
    <property type="molecule type" value="Genomic_DNA"/>
</dbReference>
<protein>
    <submittedName>
        <fullName evidence="8">Nitrogen regulation protein NtrB</fullName>
        <ecNumber evidence="8">2.7.13.3</ecNumber>
    </submittedName>
</protein>
<evidence type="ECO:0000256" key="1">
    <source>
        <dbReference type="ARBA" id="ARBA00022553"/>
    </source>
</evidence>
<keyword evidence="1" id="KW-0597">Phosphoprotein</keyword>
<keyword evidence="5" id="KW-0067">ATP-binding</keyword>
<feature type="domain" description="Histidine kinase" evidence="7">
    <location>
        <begin position="138"/>
        <end position="352"/>
    </location>
</feature>
<evidence type="ECO:0000256" key="4">
    <source>
        <dbReference type="ARBA" id="ARBA00022777"/>
    </source>
</evidence>
<dbReference type="EC" id="2.7.13.3" evidence="8"/>
<keyword evidence="3" id="KW-0547">Nucleotide-binding</keyword>
<dbReference type="GO" id="GO:0005524">
    <property type="term" value="F:ATP binding"/>
    <property type="evidence" value="ECO:0007669"/>
    <property type="project" value="UniProtKB-KW"/>
</dbReference>
<evidence type="ECO:0000313" key="8">
    <source>
        <dbReference type="EMBL" id="VAW47853.1"/>
    </source>
</evidence>
<dbReference type="SUPFAM" id="SSF55874">
    <property type="entry name" value="ATPase domain of HSP90 chaperone/DNA topoisomerase II/histidine kinase"/>
    <property type="match status" value="1"/>
</dbReference>
<dbReference type="SMART" id="SM00387">
    <property type="entry name" value="HATPase_c"/>
    <property type="match status" value="1"/>
</dbReference>
<gene>
    <name evidence="8" type="ORF">MNBD_GAMMA03-1949</name>
</gene>
<evidence type="ECO:0000256" key="2">
    <source>
        <dbReference type="ARBA" id="ARBA00022679"/>
    </source>
</evidence>
<evidence type="ECO:0000256" key="3">
    <source>
        <dbReference type="ARBA" id="ARBA00022741"/>
    </source>
</evidence>
<dbReference type="GO" id="GO:0000155">
    <property type="term" value="F:phosphorelay sensor kinase activity"/>
    <property type="evidence" value="ECO:0007669"/>
    <property type="project" value="InterPro"/>
</dbReference>
<dbReference type="NCBIfam" id="NF008293">
    <property type="entry name" value="PRK11073.1"/>
    <property type="match status" value="1"/>
</dbReference>
<accession>A0A3B0W684</accession>
<evidence type="ECO:0000256" key="6">
    <source>
        <dbReference type="ARBA" id="ARBA00023012"/>
    </source>
</evidence>
<dbReference type="Pfam" id="PF00512">
    <property type="entry name" value="HisKA"/>
    <property type="match status" value="1"/>
</dbReference>
<dbReference type="CDD" id="cd00082">
    <property type="entry name" value="HisKA"/>
    <property type="match status" value="1"/>
</dbReference>
<dbReference type="SUPFAM" id="SSF55785">
    <property type="entry name" value="PYP-like sensor domain (PAS domain)"/>
    <property type="match status" value="1"/>
</dbReference>
<dbReference type="Gene3D" id="1.10.287.130">
    <property type="match status" value="1"/>
</dbReference>
<dbReference type="InterPro" id="IPR035965">
    <property type="entry name" value="PAS-like_dom_sf"/>
</dbReference>
<organism evidence="8">
    <name type="scientific">hydrothermal vent metagenome</name>
    <dbReference type="NCBI Taxonomy" id="652676"/>
    <lineage>
        <taxon>unclassified sequences</taxon>
        <taxon>metagenomes</taxon>
        <taxon>ecological metagenomes</taxon>
    </lineage>
</organism>
<sequence length="355" mass="40281">MLAMSNNKGDFYQELLEGMVTAVVWVNAREEIQFINSAAGELFQLSTSRLLQQRWTVLFPGLVEDLHQASEKKITVHEYSILVAGLEAVRVSCTISPYEIQGDFGWLFEIYNTERHHRIVEEDERWHQYEAGNLLVKTLAHEVKNPLAGILGATQLLQKRHQPGDRDLMFLEVISKEVLRLTSLVDRMLGPKNARKKEWHNIHELIRYVLQIVGGEKPPNIFIKQDYDPSIPEVLIDFEAMVQAFLNLVKNAIQAMERHGGLLIIKTRIEHKFTLGTNTHPLVAIISIIDEGEGIPESVFDSIFYPMVSSKLEGTGLGLSVSQNILRNHDGLIVAENTSDNTVFHVYLPLKQKGK</sequence>
<keyword evidence="2 8" id="KW-0808">Transferase</keyword>
<dbReference type="Gene3D" id="3.30.450.20">
    <property type="entry name" value="PAS domain"/>
    <property type="match status" value="1"/>
</dbReference>
<dbReference type="SUPFAM" id="SSF47384">
    <property type="entry name" value="Homodimeric domain of signal transducing histidine kinase"/>
    <property type="match status" value="1"/>
</dbReference>
<keyword evidence="4" id="KW-0418">Kinase</keyword>
<dbReference type="PANTHER" id="PTHR43065:SF16">
    <property type="entry name" value="SENSORY HISTIDINE KINASE_PHOSPHATASE NTRB"/>
    <property type="match status" value="1"/>
</dbReference>
<dbReference type="InterPro" id="IPR036890">
    <property type="entry name" value="HATPase_C_sf"/>
</dbReference>
<dbReference type="PRINTS" id="PR00344">
    <property type="entry name" value="BCTRLSENSOR"/>
</dbReference>
<dbReference type="InterPro" id="IPR004358">
    <property type="entry name" value="Sig_transdc_His_kin-like_C"/>
</dbReference>
<dbReference type="SMART" id="SM00388">
    <property type="entry name" value="HisKA"/>
    <property type="match status" value="1"/>
</dbReference>
<dbReference type="InterPro" id="IPR003661">
    <property type="entry name" value="HisK_dim/P_dom"/>
</dbReference>
<name>A0A3B0W684_9ZZZZ</name>
<evidence type="ECO:0000259" key="7">
    <source>
        <dbReference type="PROSITE" id="PS50109"/>
    </source>
</evidence>
<dbReference type="PANTHER" id="PTHR43065">
    <property type="entry name" value="SENSOR HISTIDINE KINASE"/>
    <property type="match status" value="1"/>
</dbReference>
<dbReference type="Pfam" id="PF02518">
    <property type="entry name" value="HATPase_c"/>
    <property type="match status" value="1"/>
</dbReference>
<dbReference type="InterPro" id="IPR003594">
    <property type="entry name" value="HATPase_dom"/>
</dbReference>
<reference evidence="8" key="1">
    <citation type="submission" date="2018-06" db="EMBL/GenBank/DDBJ databases">
        <authorList>
            <person name="Zhirakovskaya E."/>
        </authorList>
    </citation>
    <scope>NUCLEOTIDE SEQUENCE</scope>
</reference>
<dbReference type="InterPro" id="IPR036097">
    <property type="entry name" value="HisK_dim/P_sf"/>
</dbReference>
<dbReference type="PROSITE" id="PS50109">
    <property type="entry name" value="HIS_KIN"/>
    <property type="match status" value="1"/>
</dbReference>